<reference evidence="5" key="1">
    <citation type="submission" date="2014-11" db="EMBL/GenBank/DDBJ databases">
        <authorList>
            <person name="Otto D Thomas"/>
            <person name="Naeem Raeece"/>
        </authorList>
    </citation>
    <scope>NUCLEOTIDE SEQUENCE</scope>
</reference>
<evidence type="ECO:0000256" key="2">
    <source>
        <dbReference type="ARBA" id="ARBA00022603"/>
    </source>
</evidence>
<evidence type="ECO:0000259" key="4">
    <source>
        <dbReference type="Pfam" id="PF13649"/>
    </source>
</evidence>
<feature type="domain" description="Methyltransferase" evidence="4">
    <location>
        <begin position="54"/>
        <end position="122"/>
    </location>
</feature>
<gene>
    <name evidence="5" type="ORF">Cvel_19830</name>
</gene>
<organism evidence="5">
    <name type="scientific">Chromera velia CCMP2878</name>
    <dbReference type="NCBI Taxonomy" id="1169474"/>
    <lineage>
        <taxon>Eukaryota</taxon>
        <taxon>Sar</taxon>
        <taxon>Alveolata</taxon>
        <taxon>Colpodellida</taxon>
        <taxon>Chromeraceae</taxon>
        <taxon>Chromera</taxon>
    </lineage>
</organism>
<dbReference type="AlphaFoldDB" id="A0A0G4G2N7"/>
<evidence type="ECO:0000256" key="1">
    <source>
        <dbReference type="ARBA" id="ARBA00008361"/>
    </source>
</evidence>
<dbReference type="InterPro" id="IPR051419">
    <property type="entry name" value="Lys/N-term_MeTrsfase_sf"/>
</dbReference>
<name>A0A0G4G2N7_9ALVE</name>
<dbReference type="Gene3D" id="3.40.50.150">
    <property type="entry name" value="Vaccinia Virus protein VP39"/>
    <property type="match status" value="1"/>
</dbReference>
<proteinExistence type="inferred from homology"/>
<keyword evidence="2" id="KW-0489">Methyltransferase</keyword>
<sequence length="255" mass="29069">MGFDMQQKSTDERQQRARTKYRSLTGPFEWYLSFKDLKPVLEKLLPPDRDHSEILVLGSGNSPFSEDLYAAGYTNITNIDSSEEIVRQMRQKCHELTEMDWLQGDASRLLFPAECFDVVIDKACTDAMLLKTSGPEDVAYTVATVNMLLKANGLYISLSHSPPPQRLPFLTANFLDWKIEAMKVPKHALPHKNEPPESLFYYLYVCRRPDAPMTTRAAVRRSILARNSAALAPAEMKKLASAYKLWDESEEEEDD</sequence>
<dbReference type="VEuPathDB" id="CryptoDB:Cvel_19830"/>
<dbReference type="SUPFAM" id="SSF53335">
    <property type="entry name" value="S-adenosyl-L-methionine-dependent methyltransferases"/>
    <property type="match status" value="1"/>
</dbReference>
<dbReference type="EMBL" id="CDMZ01000812">
    <property type="protein sequence ID" value="CEM21949.1"/>
    <property type="molecule type" value="Genomic_DNA"/>
</dbReference>
<dbReference type="GO" id="GO:0032259">
    <property type="term" value="P:methylation"/>
    <property type="evidence" value="ECO:0007669"/>
    <property type="project" value="UniProtKB-KW"/>
</dbReference>
<protein>
    <recommendedName>
        <fullName evidence="4">Methyltransferase domain-containing protein</fullName>
    </recommendedName>
</protein>
<dbReference type="InterPro" id="IPR041698">
    <property type="entry name" value="Methyltransf_25"/>
</dbReference>
<dbReference type="PhylomeDB" id="A0A0G4G2N7"/>
<dbReference type="InterPro" id="IPR029063">
    <property type="entry name" value="SAM-dependent_MTases_sf"/>
</dbReference>
<accession>A0A0G4G2N7</accession>
<dbReference type="PANTHER" id="PTHR12176">
    <property type="entry name" value="SAM-DEPENDENT METHYLTRANSFERASE SUPERFAMILY PROTEIN"/>
    <property type="match status" value="1"/>
</dbReference>
<dbReference type="GO" id="GO:0008168">
    <property type="term" value="F:methyltransferase activity"/>
    <property type="evidence" value="ECO:0007669"/>
    <property type="project" value="UniProtKB-KW"/>
</dbReference>
<comment type="similarity">
    <text evidence="1">Belongs to the methyltransferase superfamily.</text>
</comment>
<evidence type="ECO:0000313" key="5">
    <source>
        <dbReference type="EMBL" id="CEM21949.1"/>
    </source>
</evidence>
<dbReference type="Pfam" id="PF13649">
    <property type="entry name" value="Methyltransf_25"/>
    <property type="match status" value="1"/>
</dbReference>
<evidence type="ECO:0000256" key="3">
    <source>
        <dbReference type="ARBA" id="ARBA00022679"/>
    </source>
</evidence>
<keyword evidence="3" id="KW-0808">Transferase</keyword>